<dbReference type="RefSeq" id="WP_187812868.1">
    <property type="nucleotide sequence ID" value="NZ_JACTVJ010000004.1"/>
</dbReference>
<accession>A0ABR7SAA3</accession>
<dbReference type="EMBL" id="JACTVJ010000004">
    <property type="protein sequence ID" value="MBC9712417.1"/>
    <property type="molecule type" value="Genomic_DNA"/>
</dbReference>
<evidence type="ECO:0000313" key="1">
    <source>
        <dbReference type="EMBL" id="MBC9712417.1"/>
    </source>
</evidence>
<dbReference type="Proteomes" id="UP000642284">
    <property type="component" value="Unassembled WGS sequence"/>
</dbReference>
<evidence type="ECO:0008006" key="3">
    <source>
        <dbReference type="Google" id="ProtNLM"/>
    </source>
</evidence>
<evidence type="ECO:0000313" key="2">
    <source>
        <dbReference type="Proteomes" id="UP000642284"/>
    </source>
</evidence>
<comment type="caution">
    <text evidence="1">The sequence shown here is derived from an EMBL/GenBank/DDBJ whole genome shotgun (WGS) entry which is preliminary data.</text>
</comment>
<keyword evidence="2" id="KW-1185">Reference proteome</keyword>
<sequence length="147" mass="15857">MTAPAKGTLRLHITGHTLPGRTCGEFHNVHVAVQRGREPERPVAGDAAGAEWEFDIGTVPLPDGALDFRGPYVHGPRGARFLYLTWGELPEGGTFTMFRRAKLFLADIPASVVATGAARLDLGLTDSHGMPLCAAVRPPVAHWRKNL</sequence>
<dbReference type="InterPro" id="IPR046032">
    <property type="entry name" value="DUF5990"/>
</dbReference>
<proteinExistence type="predicted"/>
<organism evidence="1 2">
    <name type="scientific">Streptomyces polyasparticus</name>
    <dbReference type="NCBI Taxonomy" id="2767826"/>
    <lineage>
        <taxon>Bacteria</taxon>
        <taxon>Bacillati</taxon>
        <taxon>Actinomycetota</taxon>
        <taxon>Actinomycetes</taxon>
        <taxon>Kitasatosporales</taxon>
        <taxon>Streptomycetaceae</taxon>
        <taxon>Streptomyces</taxon>
    </lineage>
</organism>
<gene>
    <name evidence="1" type="ORF">H9Y04_07510</name>
</gene>
<protein>
    <recommendedName>
        <fullName evidence="3">Monooxygenase</fullName>
    </recommendedName>
</protein>
<reference evidence="1 2" key="1">
    <citation type="submission" date="2020-08" db="EMBL/GenBank/DDBJ databases">
        <title>Genemic of Streptomyces polyaspartic.</title>
        <authorList>
            <person name="Liu W."/>
        </authorList>
    </citation>
    <scope>NUCLEOTIDE SEQUENCE [LARGE SCALE GENOMIC DNA]</scope>
    <source>
        <strain evidence="1 2">TRM66268-LWL</strain>
    </source>
</reference>
<name>A0ABR7SAA3_9ACTN</name>
<dbReference type="Pfam" id="PF19452">
    <property type="entry name" value="DUF5990"/>
    <property type="match status" value="1"/>
</dbReference>